<dbReference type="SUPFAM" id="SSF103473">
    <property type="entry name" value="MFS general substrate transporter"/>
    <property type="match status" value="1"/>
</dbReference>
<protein>
    <recommendedName>
        <fullName evidence="8">Major facilitator superfamily (MFS) profile domain-containing protein</fullName>
    </recommendedName>
</protein>
<evidence type="ECO:0008006" key="8">
    <source>
        <dbReference type="Google" id="ProtNLM"/>
    </source>
</evidence>
<organism evidence="5">
    <name type="scientific">Capitella teleta</name>
    <name type="common">Polychaete worm</name>
    <dbReference type="NCBI Taxonomy" id="283909"/>
    <lineage>
        <taxon>Eukaryota</taxon>
        <taxon>Metazoa</taxon>
        <taxon>Spiralia</taxon>
        <taxon>Lophotrochozoa</taxon>
        <taxon>Annelida</taxon>
        <taxon>Polychaeta</taxon>
        <taxon>Sedentaria</taxon>
        <taxon>Scolecida</taxon>
        <taxon>Capitellidae</taxon>
        <taxon>Capitella</taxon>
    </lineage>
</organism>
<evidence type="ECO:0000313" key="7">
    <source>
        <dbReference type="Proteomes" id="UP000014760"/>
    </source>
</evidence>
<gene>
    <name evidence="5" type="ORF">CAPTEDRAFT_43971</name>
</gene>
<feature type="transmembrane region" description="Helical" evidence="4">
    <location>
        <begin position="51"/>
        <end position="79"/>
    </location>
</feature>
<dbReference type="Pfam" id="PF07690">
    <property type="entry name" value="MFS_1"/>
    <property type="match status" value="1"/>
</dbReference>
<dbReference type="GO" id="GO:0022857">
    <property type="term" value="F:transmembrane transporter activity"/>
    <property type="evidence" value="ECO:0007669"/>
    <property type="project" value="InterPro"/>
</dbReference>
<feature type="transmembrane region" description="Helical" evidence="4">
    <location>
        <begin position="347"/>
        <end position="366"/>
    </location>
</feature>
<dbReference type="EMBL" id="AMQN01002899">
    <property type="status" value="NOT_ANNOTATED_CDS"/>
    <property type="molecule type" value="Genomic_DNA"/>
</dbReference>
<keyword evidence="2 4" id="KW-1133">Transmembrane helix</keyword>
<dbReference type="EnsemblMetazoa" id="CapteT43971">
    <property type="protein sequence ID" value="CapteP43971"/>
    <property type="gene ID" value="CapteG43971"/>
</dbReference>
<evidence type="ECO:0000256" key="1">
    <source>
        <dbReference type="ARBA" id="ARBA00022692"/>
    </source>
</evidence>
<feature type="non-terminal residue" evidence="5">
    <location>
        <position position="1"/>
    </location>
</feature>
<accession>R7TKM4</accession>
<dbReference type="PANTHER" id="PTHR23121">
    <property type="entry name" value="SODIUM-DEPENDENT GLUCOSE TRANSPORTER 1"/>
    <property type="match status" value="1"/>
</dbReference>
<evidence type="ECO:0000256" key="3">
    <source>
        <dbReference type="ARBA" id="ARBA00023136"/>
    </source>
</evidence>
<feature type="non-terminal residue" evidence="5">
    <location>
        <position position="413"/>
    </location>
</feature>
<proteinExistence type="predicted"/>
<keyword evidence="1 4" id="KW-0812">Transmembrane</keyword>
<keyword evidence="7" id="KW-1185">Reference proteome</keyword>
<dbReference type="Gene3D" id="1.20.1250.20">
    <property type="entry name" value="MFS general substrate transporter like domains"/>
    <property type="match status" value="2"/>
</dbReference>
<keyword evidence="3 4" id="KW-0472">Membrane</keyword>
<sequence length="413" mass="44877">PTLVDLRQRLGVNYEEISQALLAKGVGSIFGALLGGFINERFYNHLDLSMAISLLLIAAACVVIPYSGTVVLAGTMFAVNGLAEGLINTGGNTMVMHLWGEDAASPMNSLHFGFGLGALIAPQIARPFLSPDALDYDDDVTTMPTTTMFSNTTEAPKIDESQIEIPYIIAGCAVALFALFMVGFYIRGPPKGFHLHQPKSNFREMVNPGSCANGRTCFGVQLLVALFLYYIQTVGGERAYGKFLFSYAVDSDIKMKKSEASNLQTVFWASFTAGRLSGVLIGKFVPLRYVMIGNVIGNVITASILAGFAEQNATILWVFSCIMGALISIAFPNGMSWANLHLKMNSMSVMILVIGGGCGDFTYNYLTGFLFDKDPQNLMYVMVGYAVFLLAVYVLMELLACLNDRNFVENQVE</sequence>
<dbReference type="HOGENOM" id="CLU_028923_2_1_1"/>
<evidence type="ECO:0000313" key="6">
    <source>
        <dbReference type="EnsemblMetazoa" id="CapteP43971"/>
    </source>
</evidence>
<reference evidence="7" key="1">
    <citation type="submission" date="2012-12" db="EMBL/GenBank/DDBJ databases">
        <authorList>
            <person name="Hellsten U."/>
            <person name="Grimwood J."/>
            <person name="Chapman J.A."/>
            <person name="Shapiro H."/>
            <person name="Aerts A."/>
            <person name="Otillar R.P."/>
            <person name="Terry A.Y."/>
            <person name="Boore J.L."/>
            <person name="Simakov O."/>
            <person name="Marletaz F."/>
            <person name="Cho S.-J."/>
            <person name="Edsinger-Gonzales E."/>
            <person name="Havlak P."/>
            <person name="Kuo D.-H."/>
            <person name="Larsson T."/>
            <person name="Lv J."/>
            <person name="Arendt D."/>
            <person name="Savage R."/>
            <person name="Osoegawa K."/>
            <person name="de Jong P."/>
            <person name="Lindberg D.R."/>
            <person name="Seaver E.C."/>
            <person name="Weisblat D.A."/>
            <person name="Putnam N.H."/>
            <person name="Grigoriev I.V."/>
            <person name="Rokhsar D.S."/>
        </authorList>
    </citation>
    <scope>NUCLEOTIDE SEQUENCE</scope>
    <source>
        <strain evidence="7">I ESC-2004</strain>
    </source>
</reference>
<reference evidence="6" key="3">
    <citation type="submission" date="2015-06" db="UniProtKB">
        <authorList>
            <consortium name="EnsemblMetazoa"/>
        </authorList>
    </citation>
    <scope>IDENTIFICATION</scope>
</reference>
<dbReference type="EMBL" id="KB310391">
    <property type="protein sequence ID" value="ELT91665.1"/>
    <property type="molecule type" value="Genomic_DNA"/>
</dbReference>
<dbReference type="PANTHER" id="PTHR23121:SF9">
    <property type="entry name" value="SODIUM-DEPENDENT GLUCOSE TRANSPORTER 1"/>
    <property type="match status" value="1"/>
</dbReference>
<dbReference type="InterPro" id="IPR036259">
    <property type="entry name" value="MFS_trans_sf"/>
</dbReference>
<name>R7TKM4_CAPTE</name>
<dbReference type="InterPro" id="IPR011701">
    <property type="entry name" value="MFS"/>
</dbReference>
<evidence type="ECO:0000256" key="4">
    <source>
        <dbReference type="SAM" id="Phobius"/>
    </source>
</evidence>
<evidence type="ECO:0000256" key="2">
    <source>
        <dbReference type="ARBA" id="ARBA00022989"/>
    </source>
</evidence>
<feature type="transmembrane region" description="Helical" evidence="4">
    <location>
        <begin position="165"/>
        <end position="186"/>
    </location>
</feature>
<dbReference type="OMA" id="IEWAYLI"/>
<feature type="transmembrane region" description="Helical" evidence="4">
    <location>
        <begin position="20"/>
        <end position="39"/>
    </location>
</feature>
<dbReference type="AlphaFoldDB" id="R7TKM4"/>
<feature type="transmembrane region" description="Helical" evidence="4">
    <location>
        <begin position="289"/>
        <end position="309"/>
    </location>
</feature>
<reference evidence="5 7" key="2">
    <citation type="journal article" date="2013" name="Nature">
        <title>Insights into bilaterian evolution from three spiralian genomes.</title>
        <authorList>
            <person name="Simakov O."/>
            <person name="Marletaz F."/>
            <person name="Cho S.J."/>
            <person name="Edsinger-Gonzales E."/>
            <person name="Havlak P."/>
            <person name="Hellsten U."/>
            <person name="Kuo D.H."/>
            <person name="Larsson T."/>
            <person name="Lv J."/>
            <person name="Arendt D."/>
            <person name="Savage R."/>
            <person name="Osoegawa K."/>
            <person name="de Jong P."/>
            <person name="Grimwood J."/>
            <person name="Chapman J.A."/>
            <person name="Shapiro H."/>
            <person name="Aerts A."/>
            <person name="Otillar R.P."/>
            <person name="Terry A.Y."/>
            <person name="Boore J.L."/>
            <person name="Grigoriev I.V."/>
            <person name="Lindberg D.R."/>
            <person name="Seaver E.C."/>
            <person name="Weisblat D.A."/>
            <person name="Putnam N.H."/>
            <person name="Rokhsar D.S."/>
        </authorList>
    </citation>
    <scope>NUCLEOTIDE SEQUENCE</scope>
    <source>
        <strain evidence="5 7">I ESC-2004</strain>
    </source>
</reference>
<dbReference type="Proteomes" id="UP000014760">
    <property type="component" value="Unassembled WGS sequence"/>
</dbReference>
<dbReference type="OrthoDB" id="546893at2759"/>
<feature type="transmembrane region" description="Helical" evidence="4">
    <location>
        <begin position="378"/>
        <end position="396"/>
    </location>
</feature>
<feature type="transmembrane region" description="Helical" evidence="4">
    <location>
        <begin position="315"/>
        <end position="335"/>
    </location>
</feature>
<evidence type="ECO:0000313" key="5">
    <source>
        <dbReference type="EMBL" id="ELT91665.1"/>
    </source>
</evidence>